<protein>
    <recommendedName>
        <fullName evidence="1">Nucleotide-diphospho-sugar transferase domain-containing protein</fullName>
    </recommendedName>
</protein>
<dbReference type="Pfam" id="PF03407">
    <property type="entry name" value="Nucleotid_trans"/>
    <property type="match status" value="1"/>
</dbReference>
<evidence type="ECO:0000313" key="3">
    <source>
        <dbReference type="Proteomes" id="UP000751190"/>
    </source>
</evidence>
<dbReference type="PANTHER" id="PTHR46936:SF1">
    <property type="entry name" value="ARABINOSYLTRANSFERASE XEG113"/>
    <property type="match status" value="1"/>
</dbReference>
<feature type="domain" description="Nucleotide-diphospho-sugar transferase" evidence="1">
    <location>
        <begin position="122"/>
        <end position="318"/>
    </location>
</feature>
<comment type="caution">
    <text evidence="2">The sequence shown here is derived from an EMBL/GenBank/DDBJ whole genome shotgun (WGS) entry which is preliminary data.</text>
</comment>
<proteinExistence type="predicted"/>
<evidence type="ECO:0000313" key="2">
    <source>
        <dbReference type="EMBL" id="KAG8464626.1"/>
    </source>
</evidence>
<dbReference type="GO" id="GO:0005794">
    <property type="term" value="C:Golgi apparatus"/>
    <property type="evidence" value="ECO:0007669"/>
    <property type="project" value="TreeGrafter"/>
</dbReference>
<dbReference type="EMBL" id="JAGTXO010000012">
    <property type="protein sequence ID" value="KAG8464626.1"/>
    <property type="molecule type" value="Genomic_DNA"/>
</dbReference>
<name>A0A8J5XGB2_DIALT</name>
<dbReference type="PANTHER" id="PTHR46936">
    <property type="entry name" value="ARABINOSYLTRANSFERASE XEG113"/>
    <property type="match status" value="1"/>
</dbReference>
<gene>
    <name evidence="2" type="ORF">KFE25_009994</name>
</gene>
<organism evidence="2 3">
    <name type="scientific">Diacronema lutheri</name>
    <name type="common">Unicellular marine alga</name>
    <name type="synonym">Monochrysis lutheri</name>
    <dbReference type="NCBI Taxonomy" id="2081491"/>
    <lineage>
        <taxon>Eukaryota</taxon>
        <taxon>Haptista</taxon>
        <taxon>Haptophyta</taxon>
        <taxon>Pavlovophyceae</taxon>
        <taxon>Pavlovales</taxon>
        <taxon>Pavlovaceae</taxon>
        <taxon>Diacronema</taxon>
    </lineage>
</organism>
<accession>A0A8J5XGB2</accession>
<sequence length="815" mass="88147">MGRTPAARRGGRAAIAMLAAACVVLALQLVELPALSARRFRVTTVGTAPANDARAVAAGRGASTPSTPGAPTAPRENFTGSFDAVLAQLPAPPHTLVLTFGTVAVLDFALNWVEHVSRVRELEPFVVAALDTRVLDALAARGGVRAFLAPRWQIIADRAYTPERQHRDASEYFRGDLSAFKKMGHVKSLTLAALLERGYSVLVSDVDVIWLRHPWGVLHAPGKLAHARAADGAADGAETRTTREALAEADVLLGTDTVDFALDSSAHRLLEAEINTGVLFVRSSASALAFVLEWAHRCLHTRDGHDQQEFNLLLKGCYPPEGARAGVDGPRDPADRDLARCSSAPYAPTLVLAAGSSTPTGARVTTVGGREFVAYVPSVPSAPRLGADVAEPPGAKPARPLSRARLVASLGELARARRRAVQWMWHGRLRAAVLPMGLFLGGHTFFVQHVHARAGAPAPVAVHLSWGFGDLFGKRERLREQGWWLVEDERYFAQEARYVRIAHIDAVYERAVEPFRASAQRCVPAEIASGRPESACWHPANLVQSDVAIGARDPRAAVDPAAPQLAAQAALRRALRNGFALAEATGRVLVLPELRCYCERFWWLLEDCRVAGAASMELPFVCPFDFLFEPFWWDELRVQRRYASFWNDRRLPPHVLASVAAVELFAAHSGNGARAPRAAAIVALAAPSSVGGVSRAVRASASASAAAILEIDGIQLADLDGCVEGMKDGTLHAFNDRMSKLLGGLSVEYCSRERNPFLAEEAPFYTSRRRDAKEALNCSYPGADPVVANPITWARRISESNRRRWYGGDLRACAS</sequence>
<keyword evidence="3" id="KW-1185">Reference proteome</keyword>
<dbReference type="InterPro" id="IPR053250">
    <property type="entry name" value="Glycosyltransferase_77"/>
</dbReference>
<dbReference type="AlphaFoldDB" id="A0A8J5XGB2"/>
<dbReference type="OrthoDB" id="540503at2759"/>
<dbReference type="GO" id="GO:0052636">
    <property type="term" value="F:arabinosyltransferase activity"/>
    <property type="evidence" value="ECO:0007669"/>
    <property type="project" value="TreeGrafter"/>
</dbReference>
<evidence type="ECO:0000259" key="1">
    <source>
        <dbReference type="Pfam" id="PF03407"/>
    </source>
</evidence>
<dbReference type="InterPro" id="IPR005069">
    <property type="entry name" value="Nucl-diP-sugar_transferase"/>
</dbReference>
<reference evidence="2" key="1">
    <citation type="submission" date="2021-05" db="EMBL/GenBank/DDBJ databases">
        <title>The genome of the haptophyte Pavlova lutheri (Diacronema luteri, Pavlovales) - a model for lipid biosynthesis in eukaryotic algae.</title>
        <authorList>
            <person name="Hulatt C.J."/>
            <person name="Posewitz M.C."/>
        </authorList>
    </citation>
    <scope>NUCLEOTIDE SEQUENCE</scope>
    <source>
        <strain evidence="2">NIVA-4/92</strain>
    </source>
</reference>
<dbReference type="Proteomes" id="UP000751190">
    <property type="component" value="Unassembled WGS sequence"/>
</dbReference>